<accession>A0A0C2D0U9</accession>
<feature type="region of interest" description="Disordered" evidence="5">
    <location>
        <begin position="81"/>
        <end position="113"/>
    </location>
</feature>
<evidence type="ECO:0000313" key="9">
    <source>
        <dbReference type="Proteomes" id="UP000031599"/>
    </source>
</evidence>
<dbReference type="NCBIfam" id="TIGR02937">
    <property type="entry name" value="sigma70-ECF"/>
    <property type="match status" value="1"/>
</dbReference>
<feature type="compositionally biased region" description="Basic and acidic residues" evidence="5">
    <location>
        <begin position="81"/>
        <end position="95"/>
    </location>
</feature>
<dbReference type="InterPro" id="IPR013325">
    <property type="entry name" value="RNA_pol_sigma_r2"/>
</dbReference>
<keyword evidence="3" id="KW-0731">Sigma factor</keyword>
<dbReference type="CDD" id="cd06171">
    <property type="entry name" value="Sigma70_r4"/>
    <property type="match status" value="1"/>
</dbReference>
<dbReference type="SUPFAM" id="SSF88659">
    <property type="entry name" value="Sigma3 and sigma4 domains of RNA polymerase sigma factors"/>
    <property type="match status" value="1"/>
</dbReference>
<comment type="similarity">
    <text evidence="1">Belongs to the sigma-70 factor family. ECF subfamily.</text>
</comment>
<dbReference type="EMBL" id="JMCC02000031">
    <property type="protein sequence ID" value="KIG16866.1"/>
    <property type="molecule type" value="Genomic_DNA"/>
</dbReference>
<dbReference type="Pfam" id="PF08281">
    <property type="entry name" value="Sigma70_r4_2"/>
    <property type="match status" value="1"/>
</dbReference>
<feature type="compositionally biased region" description="Polar residues" evidence="5">
    <location>
        <begin position="99"/>
        <end position="108"/>
    </location>
</feature>
<evidence type="ECO:0000259" key="7">
    <source>
        <dbReference type="Pfam" id="PF08281"/>
    </source>
</evidence>
<dbReference type="SUPFAM" id="SSF88946">
    <property type="entry name" value="Sigma2 domain of RNA polymerase sigma factors"/>
    <property type="match status" value="1"/>
</dbReference>
<gene>
    <name evidence="8" type="ORF">DB30_04028</name>
</gene>
<dbReference type="InterPro" id="IPR013249">
    <property type="entry name" value="RNA_pol_sigma70_r4_t2"/>
</dbReference>
<dbReference type="PANTHER" id="PTHR43133">
    <property type="entry name" value="RNA POLYMERASE ECF-TYPE SIGMA FACTO"/>
    <property type="match status" value="1"/>
</dbReference>
<dbReference type="Pfam" id="PF04542">
    <property type="entry name" value="Sigma70_r2"/>
    <property type="match status" value="1"/>
</dbReference>
<dbReference type="InterPro" id="IPR007627">
    <property type="entry name" value="RNA_pol_sigma70_r2"/>
</dbReference>
<dbReference type="Proteomes" id="UP000031599">
    <property type="component" value="Unassembled WGS sequence"/>
</dbReference>
<evidence type="ECO:0000256" key="1">
    <source>
        <dbReference type="ARBA" id="ARBA00010641"/>
    </source>
</evidence>
<dbReference type="Gene3D" id="1.10.10.10">
    <property type="entry name" value="Winged helix-like DNA-binding domain superfamily/Winged helix DNA-binding domain"/>
    <property type="match status" value="1"/>
</dbReference>
<proteinExistence type="inferred from homology"/>
<protein>
    <submittedName>
        <fullName evidence="8">RNA polymerase sigma-70 factor</fullName>
    </submittedName>
</protein>
<dbReference type="GO" id="GO:0016987">
    <property type="term" value="F:sigma factor activity"/>
    <property type="evidence" value="ECO:0007669"/>
    <property type="project" value="UniProtKB-KW"/>
</dbReference>
<dbReference type="RefSeq" id="WP_052548874.1">
    <property type="nucleotide sequence ID" value="NZ_JMCC02000031.1"/>
</dbReference>
<dbReference type="InterPro" id="IPR039425">
    <property type="entry name" value="RNA_pol_sigma-70-like"/>
</dbReference>
<organism evidence="8 9">
    <name type="scientific">Enhygromyxa salina</name>
    <dbReference type="NCBI Taxonomy" id="215803"/>
    <lineage>
        <taxon>Bacteria</taxon>
        <taxon>Pseudomonadati</taxon>
        <taxon>Myxococcota</taxon>
        <taxon>Polyangia</taxon>
        <taxon>Nannocystales</taxon>
        <taxon>Nannocystaceae</taxon>
        <taxon>Enhygromyxa</taxon>
    </lineage>
</organism>
<name>A0A0C2D0U9_9BACT</name>
<evidence type="ECO:0000256" key="5">
    <source>
        <dbReference type="SAM" id="MobiDB-lite"/>
    </source>
</evidence>
<dbReference type="PANTHER" id="PTHR43133:SF62">
    <property type="entry name" value="RNA POLYMERASE SIGMA FACTOR SIGZ"/>
    <property type="match status" value="1"/>
</dbReference>
<dbReference type="InterPro" id="IPR013324">
    <property type="entry name" value="RNA_pol_sigma_r3/r4-like"/>
</dbReference>
<dbReference type="InterPro" id="IPR036388">
    <property type="entry name" value="WH-like_DNA-bd_sf"/>
</dbReference>
<sequence length="184" mass="20369">MDDTALLEAIAQARDTDAFAELCRRYTGRLCSFVRGRGLDDAESVVQDVMLTIWRRAGTFDPTRAAPATWIFTITRNRSTDLLRKRQRPTPDPRDPAFVTTQATTSTPAPDKAAEQSRQLAAIERAMDELPNDQRELLALVYIQGTTIAEAAKALQIPLGTAKSRIRLALASVRTHLSLEHSHG</sequence>
<dbReference type="InterPro" id="IPR014284">
    <property type="entry name" value="RNA_pol_sigma-70_dom"/>
</dbReference>
<dbReference type="GO" id="GO:0003677">
    <property type="term" value="F:DNA binding"/>
    <property type="evidence" value="ECO:0007669"/>
    <property type="project" value="InterPro"/>
</dbReference>
<dbReference type="GO" id="GO:0006352">
    <property type="term" value="P:DNA-templated transcription initiation"/>
    <property type="evidence" value="ECO:0007669"/>
    <property type="project" value="InterPro"/>
</dbReference>
<keyword evidence="2" id="KW-0805">Transcription regulation</keyword>
<feature type="domain" description="RNA polymerase sigma-70 region 2" evidence="6">
    <location>
        <begin position="24"/>
        <end position="88"/>
    </location>
</feature>
<evidence type="ECO:0000256" key="3">
    <source>
        <dbReference type="ARBA" id="ARBA00023082"/>
    </source>
</evidence>
<keyword evidence="4" id="KW-0804">Transcription</keyword>
<feature type="domain" description="RNA polymerase sigma factor 70 region 4 type 2" evidence="7">
    <location>
        <begin position="121"/>
        <end position="171"/>
    </location>
</feature>
<evidence type="ECO:0000256" key="2">
    <source>
        <dbReference type="ARBA" id="ARBA00023015"/>
    </source>
</evidence>
<dbReference type="AlphaFoldDB" id="A0A0C2D0U9"/>
<reference evidence="8 9" key="1">
    <citation type="submission" date="2014-12" db="EMBL/GenBank/DDBJ databases">
        <title>Genome assembly of Enhygromyxa salina DSM 15201.</title>
        <authorList>
            <person name="Sharma G."/>
            <person name="Subramanian S."/>
        </authorList>
    </citation>
    <scope>NUCLEOTIDE SEQUENCE [LARGE SCALE GENOMIC DNA]</scope>
    <source>
        <strain evidence="8 9">DSM 15201</strain>
    </source>
</reference>
<evidence type="ECO:0000313" key="8">
    <source>
        <dbReference type="EMBL" id="KIG16866.1"/>
    </source>
</evidence>
<dbReference type="Gene3D" id="1.10.1740.10">
    <property type="match status" value="1"/>
</dbReference>
<evidence type="ECO:0000259" key="6">
    <source>
        <dbReference type="Pfam" id="PF04542"/>
    </source>
</evidence>
<evidence type="ECO:0000256" key="4">
    <source>
        <dbReference type="ARBA" id="ARBA00023163"/>
    </source>
</evidence>
<comment type="caution">
    <text evidence="8">The sequence shown here is derived from an EMBL/GenBank/DDBJ whole genome shotgun (WGS) entry which is preliminary data.</text>
</comment>